<evidence type="ECO:0000313" key="3">
    <source>
        <dbReference type="Proteomes" id="UP000636800"/>
    </source>
</evidence>
<evidence type="ECO:0000256" key="1">
    <source>
        <dbReference type="SAM" id="MobiDB-lite"/>
    </source>
</evidence>
<dbReference type="Proteomes" id="UP000636800">
    <property type="component" value="Unassembled WGS sequence"/>
</dbReference>
<keyword evidence="3" id="KW-1185">Reference proteome</keyword>
<evidence type="ECO:0000313" key="2">
    <source>
        <dbReference type="EMBL" id="KAG0447420.1"/>
    </source>
</evidence>
<dbReference type="AlphaFoldDB" id="A0A835P7S3"/>
<feature type="region of interest" description="Disordered" evidence="1">
    <location>
        <begin position="1"/>
        <end position="21"/>
    </location>
</feature>
<accession>A0A835P7S3</accession>
<protein>
    <submittedName>
        <fullName evidence="2">Uncharacterized protein</fullName>
    </submittedName>
</protein>
<reference evidence="2 3" key="1">
    <citation type="journal article" date="2020" name="Nat. Food">
        <title>A phased Vanilla planifolia genome enables genetic improvement of flavour and production.</title>
        <authorList>
            <person name="Hasing T."/>
            <person name="Tang H."/>
            <person name="Brym M."/>
            <person name="Khazi F."/>
            <person name="Huang T."/>
            <person name="Chambers A.H."/>
        </authorList>
    </citation>
    <scope>NUCLEOTIDE SEQUENCE [LARGE SCALE GENOMIC DNA]</scope>
    <source>
        <tissue evidence="2">Leaf</tissue>
    </source>
</reference>
<comment type="caution">
    <text evidence="2">The sequence shown here is derived from an EMBL/GenBank/DDBJ whole genome shotgun (WGS) entry which is preliminary data.</text>
</comment>
<feature type="compositionally biased region" description="Polar residues" evidence="1">
    <location>
        <begin position="1"/>
        <end position="12"/>
    </location>
</feature>
<gene>
    <name evidence="2" type="ORF">HPP92_028358</name>
</gene>
<dbReference type="OrthoDB" id="1045822at2759"/>
<sequence>MARPQSQVTSSKLPPKLQAEQRQKSLIRWVLTRRMTFVDLEAADLDDDGLVSPSRFVLYKLKEIGKISEEDIAM</sequence>
<dbReference type="EMBL" id="JADCNL010000472">
    <property type="protein sequence ID" value="KAG0447420.1"/>
    <property type="molecule type" value="Genomic_DNA"/>
</dbReference>
<proteinExistence type="predicted"/>
<name>A0A835P7S3_VANPL</name>
<organism evidence="2 3">
    <name type="scientific">Vanilla planifolia</name>
    <name type="common">Vanilla</name>
    <dbReference type="NCBI Taxonomy" id="51239"/>
    <lineage>
        <taxon>Eukaryota</taxon>
        <taxon>Viridiplantae</taxon>
        <taxon>Streptophyta</taxon>
        <taxon>Embryophyta</taxon>
        <taxon>Tracheophyta</taxon>
        <taxon>Spermatophyta</taxon>
        <taxon>Magnoliopsida</taxon>
        <taxon>Liliopsida</taxon>
        <taxon>Asparagales</taxon>
        <taxon>Orchidaceae</taxon>
        <taxon>Vanilloideae</taxon>
        <taxon>Vanilleae</taxon>
        <taxon>Vanilla</taxon>
    </lineage>
</organism>